<gene>
    <name evidence="1" type="ORF">H9Y05_12250</name>
</gene>
<evidence type="ECO:0000313" key="2">
    <source>
        <dbReference type="Proteomes" id="UP000652681"/>
    </source>
</evidence>
<protein>
    <submittedName>
        <fullName evidence="1">Uncharacterized protein</fullName>
    </submittedName>
</protein>
<dbReference type="Proteomes" id="UP000652681">
    <property type="component" value="Unassembled WGS sequence"/>
</dbReference>
<dbReference type="EMBL" id="JACVEL010000008">
    <property type="protein sequence ID" value="MBC9813240.1"/>
    <property type="molecule type" value="Genomic_DNA"/>
</dbReference>
<dbReference type="RefSeq" id="WP_216714460.1">
    <property type="nucleotide sequence ID" value="NZ_JACVEL010000008.1"/>
</dbReference>
<reference evidence="1" key="1">
    <citation type="submission" date="2020-09" db="EMBL/GenBank/DDBJ databases">
        <title>Taishania pollutisoli gen. nov., sp. nov., Isolated from Tetrabromobisphenol A-Contaminated Soil.</title>
        <authorList>
            <person name="Chen Q."/>
        </authorList>
    </citation>
    <scope>NUCLEOTIDE SEQUENCE</scope>
    <source>
        <strain evidence="1">CZZ-1</strain>
    </source>
</reference>
<proteinExistence type="predicted"/>
<keyword evidence="2" id="KW-1185">Reference proteome</keyword>
<accession>A0A8J6U2L3</accession>
<evidence type="ECO:0000313" key="1">
    <source>
        <dbReference type="EMBL" id="MBC9813240.1"/>
    </source>
</evidence>
<sequence>MVNNTDTSEPMDPMQRIDPFWHHAYDTCNSTSFRFLSTHYPVPDPGTRTYTLHHSPHVCLVGTIHTDSNHSIPA</sequence>
<name>A0A8J6U2L3_9FLAO</name>
<dbReference type="AlphaFoldDB" id="A0A8J6U2L3"/>
<feature type="non-terminal residue" evidence="1">
    <location>
        <position position="74"/>
    </location>
</feature>
<organism evidence="1 2">
    <name type="scientific">Taishania pollutisoli</name>
    <dbReference type="NCBI Taxonomy" id="2766479"/>
    <lineage>
        <taxon>Bacteria</taxon>
        <taxon>Pseudomonadati</taxon>
        <taxon>Bacteroidota</taxon>
        <taxon>Flavobacteriia</taxon>
        <taxon>Flavobacteriales</taxon>
        <taxon>Crocinitomicaceae</taxon>
        <taxon>Taishania</taxon>
    </lineage>
</organism>
<comment type="caution">
    <text evidence="1">The sequence shown here is derived from an EMBL/GenBank/DDBJ whole genome shotgun (WGS) entry which is preliminary data.</text>
</comment>